<dbReference type="GO" id="GO:0005524">
    <property type="term" value="F:ATP binding"/>
    <property type="evidence" value="ECO:0007669"/>
    <property type="project" value="InterPro"/>
</dbReference>
<evidence type="ECO:0000313" key="3">
    <source>
        <dbReference type="Proteomes" id="UP001215151"/>
    </source>
</evidence>
<comment type="caution">
    <text evidence="2">The sequence shown here is derived from an EMBL/GenBank/DDBJ whole genome shotgun (WGS) entry which is preliminary data.</text>
</comment>
<dbReference type="Gene3D" id="1.10.510.10">
    <property type="entry name" value="Transferase(Phosphotransferase) domain 1"/>
    <property type="match status" value="1"/>
</dbReference>
<sequence length="392" mass="43619">MSTRSTTTLWLAGATVTSILAAIVSSSVLAKSSTGTPRRHGSDTDSLRQKLPTSLAEWRSPEGYEEGENAIWQTIQDFLRTRGYTLWRHLGLTAYAPPHDLEPTCNGFAYAPIHLGWGPEGRVRNLSRIDCMNGLMRAARAVDGRDVVIRVIRIGIDGECHLEVLKYISRGLCSQVTPNHAIPLFELFELGDITFGVFPRVGCGMLDAYDSWPQNSVGDIVDMILQCFEALGYLHSIGVAHRDAFKDNFLVQWHPESLSPRQITVSRPRVYLNDFETAIRFDPDIPPSDRTCVGPPLCASFPLLDEYTRPMPDEVLSGQPYDPFKLDVWQFGTSLSDMKTTIPEIDAILNATIERDPQSRISALDALKQMSKVVQSLVPETLKIAPLVTSQF</sequence>
<feature type="domain" description="Protein kinase" evidence="1">
    <location>
        <begin position="109"/>
        <end position="392"/>
    </location>
</feature>
<keyword evidence="3" id="KW-1185">Reference proteome</keyword>
<dbReference type="EMBL" id="JAPEVG010000049">
    <property type="protein sequence ID" value="KAJ8489394.1"/>
    <property type="molecule type" value="Genomic_DNA"/>
</dbReference>
<dbReference type="InterPro" id="IPR000719">
    <property type="entry name" value="Prot_kinase_dom"/>
</dbReference>
<reference evidence="2" key="1">
    <citation type="submission" date="2022-11" db="EMBL/GenBank/DDBJ databases">
        <title>Genome Sequence of Cubamyces cubensis.</title>
        <authorList>
            <person name="Buettner E."/>
        </authorList>
    </citation>
    <scope>NUCLEOTIDE SEQUENCE</scope>
    <source>
        <strain evidence="2">MPL-01</strain>
    </source>
</reference>
<dbReference type="GO" id="GO:0004672">
    <property type="term" value="F:protein kinase activity"/>
    <property type="evidence" value="ECO:0007669"/>
    <property type="project" value="InterPro"/>
</dbReference>
<organism evidence="2 3">
    <name type="scientific">Trametes cubensis</name>
    <dbReference type="NCBI Taxonomy" id="1111947"/>
    <lineage>
        <taxon>Eukaryota</taxon>
        <taxon>Fungi</taxon>
        <taxon>Dikarya</taxon>
        <taxon>Basidiomycota</taxon>
        <taxon>Agaricomycotina</taxon>
        <taxon>Agaricomycetes</taxon>
        <taxon>Polyporales</taxon>
        <taxon>Polyporaceae</taxon>
        <taxon>Trametes</taxon>
    </lineage>
</organism>
<evidence type="ECO:0000259" key="1">
    <source>
        <dbReference type="PROSITE" id="PS50011"/>
    </source>
</evidence>
<proteinExistence type="predicted"/>
<dbReference type="Proteomes" id="UP001215151">
    <property type="component" value="Unassembled WGS sequence"/>
</dbReference>
<accession>A0AAD7TYM8</accession>
<dbReference type="AlphaFoldDB" id="A0AAD7TYM8"/>
<name>A0AAD7TYM8_9APHY</name>
<dbReference type="PROSITE" id="PS50011">
    <property type="entry name" value="PROTEIN_KINASE_DOM"/>
    <property type="match status" value="1"/>
</dbReference>
<dbReference type="InterPro" id="IPR011009">
    <property type="entry name" value="Kinase-like_dom_sf"/>
</dbReference>
<evidence type="ECO:0000313" key="2">
    <source>
        <dbReference type="EMBL" id="KAJ8489394.1"/>
    </source>
</evidence>
<dbReference type="SUPFAM" id="SSF56112">
    <property type="entry name" value="Protein kinase-like (PK-like)"/>
    <property type="match status" value="1"/>
</dbReference>
<dbReference type="SMART" id="SM00220">
    <property type="entry name" value="S_TKc"/>
    <property type="match status" value="1"/>
</dbReference>
<protein>
    <recommendedName>
        <fullName evidence="1">Protein kinase domain-containing protein</fullName>
    </recommendedName>
</protein>
<gene>
    <name evidence="2" type="ORF">ONZ51_g2949</name>
</gene>